<accession>A0A6A6QG54</accession>
<proteinExistence type="inferred from homology"/>
<dbReference type="InterPro" id="IPR002347">
    <property type="entry name" value="SDR_fam"/>
</dbReference>
<name>A0A6A6QG54_9PEZI</name>
<dbReference type="PANTHER" id="PTHR43544">
    <property type="entry name" value="SHORT-CHAIN DEHYDROGENASE/REDUCTASE"/>
    <property type="match status" value="1"/>
</dbReference>
<dbReference type="PRINTS" id="PR00081">
    <property type="entry name" value="GDHRDH"/>
</dbReference>
<dbReference type="SUPFAM" id="SSF51735">
    <property type="entry name" value="NAD(P)-binding Rossmann-fold domains"/>
    <property type="match status" value="1"/>
</dbReference>
<comment type="similarity">
    <text evidence="1">Belongs to the short-chain dehydrogenases/reductases (SDR) family.</text>
</comment>
<keyword evidence="3" id="KW-1185">Reference proteome</keyword>
<protein>
    <submittedName>
        <fullName evidence="2">Short chain dehydrogenase/reductase</fullName>
    </submittedName>
</protein>
<dbReference type="AlphaFoldDB" id="A0A6A6QG54"/>
<dbReference type="OrthoDB" id="7289984at2759"/>
<dbReference type="Gene3D" id="3.40.50.720">
    <property type="entry name" value="NAD(P)-binding Rossmann-like Domain"/>
    <property type="match status" value="1"/>
</dbReference>
<gene>
    <name evidence="2" type="ORF">BU16DRAFT_596032</name>
</gene>
<reference evidence="2" key="1">
    <citation type="journal article" date="2020" name="Stud. Mycol.">
        <title>101 Dothideomycetes genomes: a test case for predicting lifestyles and emergence of pathogens.</title>
        <authorList>
            <person name="Haridas S."/>
            <person name="Albert R."/>
            <person name="Binder M."/>
            <person name="Bloem J."/>
            <person name="Labutti K."/>
            <person name="Salamov A."/>
            <person name="Andreopoulos B."/>
            <person name="Baker S."/>
            <person name="Barry K."/>
            <person name="Bills G."/>
            <person name="Bluhm B."/>
            <person name="Cannon C."/>
            <person name="Castanera R."/>
            <person name="Culley D."/>
            <person name="Daum C."/>
            <person name="Ezra D."/>
            <person name="Gonzalez J."/>
            <person name="Henrissat B."/>
            <person name="Kuo A."/>
            <person name="Liang C."/>
            <person name="Lipzen A."/>
            <person name="Lutzoni F."/>
            <person name="Magnuson J."/>
            <person name="Mondo S."/>
            <person name="Nolan M."/>
            <person name="Ohm R."/>
            <person name="Pangilinan J."/>
            <person name="Park H.-J."/>
            <person name="Ramirez L."/>
            <person name="Alfaro M."/>
            <person name="Sun H."/>
            <person name="Tritt A."/>
            <person name="Yoshinaga Y."/>
            <person name="Zwiers L.-H."/>
            <person name="Turgeon B."/>
            <person name="Goodwin S."/>
            <person name="Spatafora J."/>
            <person name="Crous P."/>
            <person name="Grigoriev I."/>
        </authorList>
    </citation>
    <scope>NUCLEOTIDE SEQUENCE</scope>
    <source>
        <strain evidence="2">CBS 269.34</strain>
    </source>
</reference>
<dbReference type="EMBL" id="MU004196">
    <property type="protein sequence ID" value="KAF2491252.1"/>
    <property type="molecule type" value="Genomic_DNA"/>
</dbReference>
<dbReference type="GO" id="GO:0019748">
    <property type="term" value="P:secondary metabolic process"/>
    <property type="evidence" value="ECO:0007669"/>
    <property type="project" value="TreeGrafter"/>
</dbReference>
<organism evidence="2 3">
    <name type="scientific">Lophium mytilinum</name>
    <dbReference type="NCBI Taxonomy" id="390894"/>
    <lineage>
        <taxon>Eukaryota</taxon>
        <taxon>Fungi</taxon>
        <taxon>Dikarya</taxon>
        <taxon>Ascomycota</taxon>
        <taxon>Pezizomycotina</taxon>
        <taxon>Dothideomycetes</taxon>
        <taxon>Pleosporomycetidae</taxon>
        <taxon>Mytilinidiales</taxon>
        <taxon>Mytilinidiaceae</taxon>
        <taxon>Lophium</taxon>
    </lineage>
</organism>
<evidence type="ECO:0000313" key="2">
    <source>
        <dbReference type="EMBL" id="KAF2491252.1"/>
    </source>
</evidence>
<dbReference type="Proteomes" id="UP000799750">
    <property type="component" value="Unassembled WGS sequence"/>
</dbReference>
<dbReference type="Pfam" id="PF00106">
    <property type="entry name" value="adh_short"/>
    <property type="match status" value="1"/>
</dbReference>
<dbReference type="GO" id="GO:0005737">
    <property type="term" value="C:cytoplasm"/>
    <property type="evidence" value="ECO:0007669"/>
    <property type="project" value="TreeGrafter"/>
</dbReference>
<evidence type="ECO:0000256" key="1">
    <source>
        <dbReference type="ARBA" id="ARBA00006484"/>
    </source>
</evidence>
<sequence>MATTIVLITGANSGIGFATSKVLACASSTFHIIIASRSLEKAEAAKSTIEAASPKGSLSTVVFDVTDEESIEATAALVQQQFGRLDVLVNNAGSGSMDMDLKARFQLCLNTNVIGPALVAAAFRPLLLKSQNPYSIFVSSGERTLTRNAHEKPASHAGIKNGDAYQVSKAALNMLAILEARDYGPQGLKVFAMSPGFVRSNLRGTSEEARSGWGRAGDPEVSGELVLSIVEGKRDGDVGLFVHRDGVYSW</sequence>
<evidence type="ECO:0000313" key="3">
    <source>
        <dbReference type="Proteomes" id="UP000799750"/>
    </source>
</evidence>
<dbReference type="InterPro" id="IPR036291">
    <property type="entry name" value="NAD(P)-bd_dom_sf"/>
</dbReference>
<dbReference type="PANTHER" id="PTHR43544:SF32">
    <property type="entry name" value="CHAIN DEHYDROGENASE, PUTATIVE (AFU_ORTHOLOGUE AFUA_5G01530)-RELATED"/>
    <property type="match status" value="1"/>
</dbReference>
<dbReference type="GO" id="GO:0016491">
    <property type="term" value="F:oxidoreductase activity"/>
    <property type="evidence" value="ECO:0007669"/>
    <property type="project" value="TreeGrafter"/>
</dbReference>
<dbReference type="InterPro" id="IPR051468">
    <property type="entry name" value="Fungal_SecMetab_SDRs"/>
</dbReference>